<evidence type="ECO:0000313" key="3">
    <source>
        <dbReference type="Proteomes" id="UP001302321"/>
    </source>
</evidence>
<dbReference type="EMBL" id="MU866379">
    <property type="protein sequence ID" value="KAK4172965.1"/>
    <property type="molecule type" value="Genomic_DNA"/>
</dbReference>
<reference evidence="2" key="2">
    <citation type="submission" date="2023-05" db="EMBL/GenBank/DDBJ databases">
        <authorList>
            <consortium name="Lawrence Berkeley National Laboratory"/>
            <person name="Steindorff A."/>
            <person name="Hensen N."/>
            <person name="Bonometti L."/>
            <person name="Westerberg I."/>
            <person name="Brannstrom I.O."/>
            <person name="Guillou S."/>
            <person name="Cros-Aarteil S."/>
            <person name="Calhoun S."/>
            <person name="Haridas S."/>
            <person name="Kuo A."/>
            <person name="Mondo S."/>
            <person name="Pangilinan J."/>
            <person name="Riley R."/>
            <person name="Labutti K."/>
            <person name="Andreopoulos B."/>
            <person name="Lipzen A."/>
            <person name="Chen C."/>
            <person name="Yanf M."/>
            <person name="Daum C."/>
            <person name="Ng V."/>
            <person name="Clum A."/>
            <person name="Ohm R."/>
            <person name="Martin F."/>
            <person name="Silar P."/>
            <person name="Natvig D."/>
            <person name="Lalanne C."/>
            <person name="Gautier V."/>
            <person name="Ament-Velasquez S.L."/>
            <person name="Kruys A."/>
            <person name="Hutchinson M.I."/>
            <person name="Powell A.J."/>
            <person name="Barry K."/>
            <person name="Miller A.N."/>
            <person name="Grigoriev I.V."/>
            <person name="Debuchy R."/>
            <person name="Gladieux P."/>
            <person name="Thoren M.H."/>
            <person name="Johannesson H."/>
        </authorList>
    </citation>
    <scope>NUCLEOTIDE SEQUENCE</scope>
    <source>
        <strain evidence="2">CBS 892.96</strain>
    </source>
</reference>
<evidence type="ECO:0000313" key="2">
    <source>
        <dbReference type="EMBL" id="KAK4172965.1"/>
    </source>
</evidence>
<evidence type="ECO:0000256" key="1">
    <source>
        <dbReference type="SAM" id="MobiDB-lite"/>
    </source>
</evidence>
<feature type="region of interest" description="Disordered" evidence="1">
    <location>
        <begin position="181"/>
        <end position="285"/>
    </location>
</feature>
<comment type="caution">
    <text evidence="2">The sequence shown here is derived from an EMBL/GenBank/DDBJ whole genome shotgun (WGS) entry which is preliminary data.</text>
</comment>
<sequence>MMGGFKKLQPIVLDGFSHDIQMQQLFDTSWGAAWLTKVYTNVDHELFRNMDPTVFRRIRYGNNVAVLFGALMECAGLYELSSFWQVISQGFSANADAVKAIVTALVDARRAVRHRYATSGSSQTARSADEWIEFLDQRRRNISIFNAEPSEEADLRALAAAFFKKQQNQWLNAAWAPLKDQPGISQPQLSTKASSSDRPASKDPSADKGGGNTIRSNPRKRSASLPPDRSSKQAKTSSTSTTNTPVPVEAQTKVPLLQSTNPAPSSPRLVSIKLPSVPGEPPAPRSSWLLKANSHIPAKPPAVAELVPLSSTSTASAEQAELAKLKARILTLEKGLVDARSTYPNAFDNNRTATKESRAITASPAASTIDPQELKNTLSTITNAVSTLMESSHHIVDGLQKLQDDIASRPPPQVSPPLQQLLTPDPPVAYHTQLDAQHQHSETKALLLAITEQIASKSRKDAPTTLEQALALAEKDLKRHYETLMKFYHEMPSTRGLVDSMTNRMAGILAGLDDGVKRIGEVRSRKF</sequence>
<protein>
    <submittedName>
        <fullName evidence="2">Uncharacterized protein</fullName>
    </submittedName>
</protein>
<feature type="compositionally biased region" description="Low complexity" evidence="1">
    <location>
        <begin position="233"/>
        <end position="244"/>
    </location>
</feature>
<dbReference type="AlphaFoldDB" id="A0AAN6W0D2"/>
<accession>A0AAN6W0D2</accession>
<reference evidence="2" key="1">
    <citation type="journal article" date="2023" name="Mol. Phylogenet. Evol.">
        <title>Genome-scale phylogeny and comparative genomics of the fungal order Sordariales.</title>
        <authorList>
            <person name="Hensen N."/>
            <person name="Bonometti L."/>
            <person name="Westerberg I."/>
            <person name="Brannstrom I.O."/>
            <person name="Guillou S."/>
            <person name="Cros-Aarteil S."/>
            <person name="Calhoun S."/>
            <person name="Haridas S."/>
            <person name="Kuo A."/>
            <person name="Mondo S."/>
            <person name="Pangilinan J."/>
            <person name="Riley R."/>
            <person name="LaButti K."/>
            <person name="Andreopoulos B."/>
            <person name="Lipzen A."/>
            <person name="Chen C."/>
            <person name="Yan M."/>
            <person name="Daum C."/>
            <person name="Ng V."/>
            <person name="Clum A."/>
            <person name="Steindorff A."/>
            <person name="Ohm R.A."/>
            <person name="Martin F."/>
            <person name="Silar P."/>
            <person name="Natvig D.O."/>
            <person name="Lalanne C."/>
            <person name="Gautier V."/>
            <person name="Ament-Velasquez S.L."/>
            <person name="Kruys A."/>
            <person name="Hutchinson M.I."/>
            <person name="Powell A.J."/>
            <person name="Barry K."/>
            <person name="Miller A.N."/>
            <person name="Grigoriev I.V."/>
            <person name="Debuchy R."/>
            <person name="Gladieux P."/>
            <person name="Hiltunen Thoren M."/>
            <person name="Johannesson H."/>
        </authorList>
    </citation>
    <scope>NUCLEOTIDE SEQUENCE</scope>
    <source>
        <strain evidence="2">CBS 892.96</strain>
    </source>
</reference>
<gene>
    <name evidence="2" type="ORF">QBC36DRAFT_390065</name>
</gene>
<dbReference type="Proteomes" id="UP001302321">
    <property type="component" value="Unassembled WGS sequence"/>
</dbReference>
<proteinExistence type="predicted"/>
<feature type="compositionally biased region" description="Polar residues" evidence="1">
    <location>
        <begin position="183"/>
        <end position="198"/>
    </location>
</feature>
<organism evidence="2 3">
    <name type="scientific">Triangularia setosa</name>
    <dbReference type="NCBI Taxonomy" id="2587417"/>
    <lineage>
        <taxon>Eukaryota</taxon>
        <taxon>Fungi</taxon>
        <taxon>Dikarya</taxon>
        <taxon>Ascomycota</taxon>
        <taxon>Pezizomycotina</taxon>
        <taxon>Sordariomycetes</taxon>
        <taxon>Sordariomycetidae</taxon>
        <taxon>Sordariales</taxon>
        <taxon>Podosporaceae</taxon>
        <taxon>Triangularia</taxon>
    </lineage>
</organism>
<name>A0AAN6W0D2_9PEZI</name>
<keyword evidence="3" id="KW-1185">Reference proteome</keyword>